<gene>
    <name evidence="1" type="ORF">LOK49_LG13G00766</name>
</gene>
<sequence>MGGCRWNGNGKFEVMWLFHGATEEIVCKIRETQQKLEQVQCRLRSEKDFVQDQALHSHLDVLLEKQEVYWAQRAKQRWMYLGDKNTRFFHQSATFRACKKRIGFLKLENGTCIMDEGGIEQEFLQRFKKLFLCPQDASSSTHPQHMKYFWWTAHGIKRRKKRLPSEWRSIEMDGRWHLEHSHSKHIQLMKLKPGPAWRCFNGATLKISNQCLFKRIVKG</sequence>
<name>A0ACC0FNW9_9ERIC</name>
<evidence type="ECO:0000313" key="2">
    <source>
        <dbReference type="Proteomes" id="UP001060215"/>
    </source>
</evidence>
<dbReference type="Proteomes" id="UP001060215">
    <property type="component" value="Chromosome 14"/>
</dbReference>
<organism evidence="1 2">
    <name type="scientific">Camellia lanceoleosa</name>
    <dbReference type="NCBI Taxonomy" id="1840588"/>
    <lineage>
        <taxon>Eukaryota</taxon>
        <taxon>Viridiplantae</taxon>
        <taxon>Streptophyta</taxon>
        <taxon>Embryophyta</taxon>
        <taxon>Tracheophyta</taxon>
        <taxon>Spermatophyta</taxon>
        <taxon>Magnoliopsida</taxon>
        <taxon>eudicotyledons</taxon>
        <taxon>Gunneridae</taxon>
        <taxon>Pentapetalae</taxon>
        <taxon>asterids</taxon>
        <taxon>Ericales</taxon>
        <taxon>Theaceae</taxon>
        <taxon>Camellia</taxon>
    </lineage>
</organism>
<proteinExistence type="predicted"/>
<evidence type="ECO:0000313" key="1">
    <source>
        <dbReference type="EMBL" id="KAI7990034.1"/>
    </source>
</evidence>
<keyword evidence="2" id="KW-1185">Reference proteome</keyword>
<dbReference type="EMBL" id="CM045771">
    <property type="protein sequence ID" value="KAI7990034.1"/>
    <property type="molecule type" value="Genomic_DNA"/>
</dbReference>
<reference evidence="1 2" key="1">
    <citation type="journal article" date="2022" name="Plant J.">
        <title>Chromosome-level genome of Camellia lanceoleosa provides a valuable resource for understanding genome evolution and self-incompatibility.</title>
        <authorList>
            <person name="Gong W."/>
            <person name="Xiao S."/>
            <person name="Wang L."/>
            <person name="Liao Z."/>
            <person name="Chang Y."/>
            <person name="Mo W."/>
            <person name="Hu G."/>
            <person name="Li W."/>
            <person name="Zhao G."/>
            <person name="Zhu H."/>
            <person name="Hu X."/>
            <person name="Ji K."/>
            <person name="Xiang X."/>
            <person name="Song Q."/>
            <person name="Yuan D."/>
            <person name="Jin S."/>
            <person name="Zhang L."/>
        </authorList>
    </citation>
    <scope>NUCLEOTIDE SEQUENCE [LARGE SCALE GENOMIC DNA]</scope>
    <source>
        <strain evidence="1">SQ_2022a</strain>
    </source>
</reference>
<accession>A0ACC0FNW9</accession>
<comment type="caution">
    <text evidence="1">The sequence shown here is derived from an EMBL/GenBank/DDBJ whole genome shotgun (WGS) entry which is preliminary data.</text>
</comment>
<protein>
    <submittedName>
        <fullName evidence="1">Uncharacterized protein</fullName>
    </submittedName>
</protein>